<keyword evidence="8 18" id="KW-0863">Zinc-finger</keyword>
<sequence length="311" mass="35982">MYYVTKNVVNTCYTSSKIIFLGQVCYYKVMEECNSSFVPRVTQLDALELDGEIVHILKNKFMNSVKYSGVRFLNSWEPELELFLKCLLWKFSAAKSNATFGQQLLGIKFRDESSCKKVWLLAAIVFGTKYIHSRSIEVSNLAQKREAKDIVHRITRYIEIGILISKLINFLKFLHEGKYPSLGHRVARLTVVPIDPGKRRTVGYSFMTREILWHGFIEFLSFTLPLINYHYIKRRVCRLFLNETPVIQQRVKFTLSTQCPVCDQFPVLPQTIGCTHIYCYYCIAATLTADPNFECTACGHYPRGSFKPVEM</sequence>
<gene>
    <name evidence="20" type="ORF">J437_LFUL018072</name>
</gene>
<keyword evidence="12" id="KW-1133">Transmembrane helix</keyword>
<organism evidence="20 21">
    <name type="scientific">Ladona fulva</name>
    <name type="common">Scarce chaser dragonfly</name>
    <name type="synonym">Libellula fulva</name>
    <dbReference type="NCBI Taxonomy" id="123851"/>
    <lineage>
        <taxon>Eukaryota</taxon>
        <taxon>Metazoa</taxon>
        <taxon>Ecdysozoa</taxon>
        <taxon>Arthropoda</taxon>
        <taxon>Hexapoda</taxon>
        <taxon>Insecta</taxon>
        <taxon>Pterygota</taxon>
        <taxon>Palaeoptera</taxon>
        <taxon>Odonata</taxon>
        <taxon>Epiprocta</taxon>
        <taxon>Anisoptera</taxon>
        <taxon>Libelluloidea</taxon>
        <taxon>Libellulidae</taxon>
        <taxon>Ladona</taxon>
    </lineage>
</organism>
<evidence type="ECO:0000313" key="20">
    <source>
        <dbReference type="EMBL" id="KAG8238545.1"/>
    </source>
</evidence>
<keyword evidence="7" id="KW-0479">Metal-binding</keyword>
<keyword evidence="9" id="KW-0833">Ubl conjugation pathway</keyword>
<comment type="pathway">
    <text evidence="2">Protein modification; protein ubiquitination.</text>
</comment>
<evidence type="ECO:0000256" key="8">
    <source>
        <dbReference type="ARBA" id="ARBA00022771"/>
    </source>
</evidence>
<dbReference type="SUPFAM" id="SSF57850">
    <property type="entry name" value="RING/U-box"/>
    <property type="match status" value="1"/>
</dbReference>
<proteinExistence type="inferred from homology"/>
<name>A0A8K0KRP7_LADFU</name>
<dbReference type="PANTHER" id="PTHR48178">
    <property type="entry name" value="PEROXISOME BIOGENESIS FACTOR 2"/>
    <property type="match status" value="1"/>
</dbReference>
<evidence type="ECO:0000256" key="18">
    <source>
        <dbReference type="PROSITE-ProRule" id="PRU00175"/>
    </source>
</evidence>
<comment type="subcellular location">
    <subcellularLocation>
        <location evidence="1">Peroxisome membrane</location>
        <topology evidence="1">Multi-pass membrane protein</topology>
    </subcellularLocation>
</comment>
<protein>
    <recommendedName>
        <fullName evidence="17">RING-type E3 ubiquitin transferase (cysteine targeting)</fullName>
        <ecNumber evidence="17">2.3.2.36</ecNumber>
    </recommendedName>
    <alternativeName>
        <fullName evidence="15">Peroxin-2</fullName>
    </alternativeName>
</protein>
<evidence type="ECO:0000256" key="9">
    <source>
        <dbReference type="ARBA" id="ARBA00022786"/>
    </source>
</evidence>
<reference evidence="20" key="1">
    <citation type="submission" date="2013-04" db="EMBL/GenBank/DDBJ databases">
        <authorList>
            <person name="Qu J."/>
            <person name="Murali S.C."/>
            <person name="Bandaranaike D."/>
            <person name="Bellair M."/>
            <person name="Blankenburg K."/>
            <person name="Chao H."/>
            <person name="Dinh H."/>
            <person name="Doddapaneni H."/>
            <person name="Downs B."/>
            <person name="Dugan-Rocha S."/>
            <person name="Elkadiri S."/>
            <person name="Gnanaolivu R.D."/>
            <person name="Hernandez B."/>
            <person name="Javaid M."/>
            <person name="Jayaseelan J.C."/>
            <person name="Lee S."/>
            <person name="Li M."/>
            <person name="Ming W."/>
            <person name="Munidasa M."/>
            <person name="Muniz J."/>
            <person name="Nguyen L."/>
            <person name="Ongeri F."/>
            <person name="Osuji N."/>
            <person name="Pu L.-L."/>
            <person name="Puazo M."/>
            <person name="Qu C."/>
            <person name="Quiroz J."/>
            <person name="Raj R."/>
            <person name="Weissenberger G."/>
            <person name="Xin Y."/>
            <person name="Zou X."/>
            <person name="Han Y."/>
            <person name="Richards S."/>
            <person name="Worley K."/>
            <person name="Muzny D."/>
            <person name="Gibbs R."/>
        </authorList>
    </citation>
    <scope>NUCLEOTIDE SEQUENCE</scope>
    <source>
        <strain evidence="20">Sampled in the wild</strain>
    </source>
</reference>
<keyword evidence="13" id="KW-0472">Membrane</keyword>
<evidence type="ECO:0000259" key="19">
    <source>
        <dbReference type="PROSITE" id="PS50089"/>
    </source>
</evidence>
<reference evidence="20" key="2">
    <citation type="submission" date="2017-10" db="EMBL/GenBank/DDBJ databases">
        <title>Ladona fulva Genome sequencing and assembly.</title>
        <authorList>
            <person name="Murali S."/>
            <person name="Richards S."/>
            <person name="Bandaranaike D."/>
            <person name="Bellair M."/>
            <person name="Blankenburg K."/>
            <person name="Chao H."/>
            <person name="Dinh H."/>
            <person name="Doddapaneni H."/>
            <person name="Dugan-Rocha S."/>
            <person name="Elkadiri S."/>
            <person name="Gnanaolivu R."/>
            <person name="Hernandez B."/>
            <person name="Skinner E."/>
            <person name="Javaid M."/>
            <person name="Lee S."/>
            <person name="Li M."/>
            <person name="Ming W."/>
            <person name="Munidasa M."/>
            <person name="Muniz J."/>
            <person name="Nguyen L."/>
            <person name="Hughes D."/>
            <person name="Osuji N."/>
            <person name="Pu L.-L."/>
            <person name="Puazo M."/>
            <person name="Qu C."/>
            <person name="Quiroz J."/>
            <person name="Raj R."/>
            <person name="Weissenberger G."/>
            <person name="Xin Y."/>
            <person name="Zou X."/>
            <person name="Han Y."/>
            <person name="Worley K."/>
            <person name="Muzny D."/>
            <person name="Gibbs R."/>
        </authorList>
    </citation>
    <scope>NUCLEOTIDE SEQUENCE</scope>
    <source>
        <strain evidence="20">Sampled in the wild</strain>
    </source>
</reference>
<evidence type="ECO:0000256" key="7">
    <source>
        <dbReference type="ARBA" id="ARBA00022723"/>
    </source>
</evidence>
<dbReference type="AlphaFoldDB" id="A0A8K0KRP7"/>
<dbReference type="InterPro" id="IPR017907">
    <property type="entry name" value="Znf_RING_CS"/>
</dbReference>
<evidence type="ECO:0000256" key="1">
    <source>
        <dbReference type="ARBA" id="ARBA00004585"/>
    </source>
</evidence>
<dbReference type="Pfam" id="PF04757">
    <property type="entry name" value="Pex2_Pex12"/>
    <property type="match status" value="1"/>
</dbReference>
<evidence type="ECO:0000256" key="12">
    <source>
        <dbReference type="ARBA" id="ARBA00022989"/>
    </source>
</evidence>
<evidence type="ECO:0000313" key="21">
    <source>
        <dbReference type="Proteomes" id="UP000792457"/>
    </source>
</evidence>
<evidence type="ECO:0000256" key="15">
    <source>
        <dbReference type="ARBA" id="ARBA00032511"/>
    </source>
</evidence>
<keyword evidence="5" id="KW-0808">Transferase</keyword>
<dbReference type="GO" id="GO:0008270">
    <property type="term" value="F:zinc ion binding"/>
    <property type="evidence" value="ECO:0007669"/>
    <property type="project" value="UniProtKB-KW"/>
</dbReference>
<keyword evidence="6" id="KW-0812">Transmembrane</keyword>
<comment type="caution">
    <text evidence="20">The sequence shown here is derived from an EMBL/GenBank/DDBJ whole genome shotgun (WGS) entry which is preliminary data.</text>
</comment>
<keyword evidence="14" id="KW-0576">Peroxisome</keyword>
<evidence type="ECO:0000256" key="5">
    <source>
        <dbReference type="ARBA" id="ARBA00022679"/>
    </source>
</evidence>
<evidence type="ECO:0000256" key="10">
    <source>
        <dbReference type="ARBA" id="ARBA00022833"/>
    </source>
</evidence>
<comment type="catalytic activity">
    <reaction evidence="16">
        <text>[E2 ubiquitin-conjugating enzyme]-S-ubiquitinyl-L-cysteine + [acceptor protein]-L-cysteine = [E2 ubiquitin-conjugating enzyme]-L-cysteine + [acceptor protein]-S-ubiquitinyl-L-cysteine.</text>
        <dbReference type="EC" id="2.3.2.36"/>
    </reaction>
</comment>
<dbReference type="Proteomes" id="UP000792457">
    <property type="component" value="Unassembled WGS sequence"/>
</dbReference>
<dbReference type="InterPro" id="IPR025654">
    <property type="entry name" value="PEX2/10"/>
</dbReference>
<feature type="domain" description="RING-type" evidence="19">
    <location>
        <begin position="259"/>
        <end position="298"/>
    </location>
</feature>
<dbReference type="EMBL" id="KZ309370">
    <property type="protein sequence ID" value="KAG8238545.1"/>
    <property type="molecule type" value="Genomic_DNA"/>
</dbReference>
<keyword evidence="4" id="KW-0813">Transport</keyword>
<keyword evidence="11" id="KW-0653">Protein transport</keyword>
<evidence type="ECO:0000256" key="6">
    <source>
        <dbReference type="ARBA" id="ARBA00022692"/>
    </source>
</evidence>
<evidence type="ECO:0000256" key="14">
    <source>
        <dbReference type="ARBA" id="ARBA00023140"/>
    </source>
</evidence>
<evidence type="ECO:0000256" key="2">
    <source>
        <dbReference type="ARBA" id="ARBA00004906"/>
    </source>
</evidence>
<dbReference type="PANTHER" id="PTHR48178:SF1">
    <property type="entry name" value="PEROXISOME BIOGENESIS FACTOR 2"/>
    <property type="match status" value="1"/>
</dbReference>
<evidence type="ECO:0000256" key="13">
    <source>
        <dbReference type="ARBA" id="ARBA00023136"/>
    </source>
</evidence>
<evidence type="ECO:0000256" key="3">
    <source>
        <dbReference type="ARBA" id="ARBA00008704"/>
    </source>
</evidence>
<evidence type="ECO:0000256" key="17">
    <source>
        <dbReference type="ARBA" id="ARBA00034523"/>
    </source>
</evidence>
<dbReference type="InterPro" id="IPR001841">
    <property type="entry name" value="Znf_RING"/>
</dbReference>
<dbReference type="InterPro" id="IPR006845">
    <property type="entry name" value="Pex_N"/>
</dbReference>
<dbReference type="GO" id="GO:0005778">
    <property type="term" value="C:peroxisomal membrane"/>
    <property type="evidence" value="ECO:0007669"/>
    <property type="project" value="UniProtKB-SubCell"/>
</dbReference>
<dbReference type="Gene3D" id="3.30.40.10">
    <property type="entry name" value="Zinc/RING finger domain, C3HC4 (zinc finger)"/>
    <property type="match status" value="1"/>
</dbReference>
<accession>A0A8K0KRP7</accession>
<evidence type="ECO:0000256" key="11">
    <source>
        <dbReference type="ARBA" id="ARBA00022927"/>
    </source>
</evidence>
<dbReference type="PROSITE" id="PS00518">
    <property type="entry name" value="ZF_RING_1"/>
    <property type="match status" value="1"/>
</dbReference>
<dbReference type="GO" id="GO:0016558">
    <property type="term" value="P:protein import into peroxisome matrix"/>
    <property type="evidence" value="ECO:0007669"/>
    <property type="project" value="InterPro"/>
</dbReference>
<evidence type="ECO:0000256" key="16">
    <source>
        <dbReference type="ARBA" id="ARBA00034438"/>
    </source>
</evidence>
<evidence type="ECO:0000256" key="4">
    <source>
        <dbReference type="ARBA" id="ARBA00022448"/>
    </source>
</evidence>
<dbReference type="PROSITE" id="PS50089">
    <property type="entry name" value="ZF_RING_2"/>
    <property type="match status" value="1"/>
</dbReference>
<dbReference type="GO" id="GO:0061630">
    <property type="term" value="F:ubiquitin protein ligase activity"/>
    <property type="evidence" value="ECO:0007669"/>
    <property type="project" value="UniProtKB-EC"/>
</dbReference>
<keyword evidence="10" id="KW-0862">Zinc</keyword>
<dbReference type="EC" id="2.3.2.36" evidence="17"/>
<dbReference type="InterPro" id="IPR013083">
    <property type="entry name" value="Znf_RING/FYVE/PHD"/>
</dbReference>
<comment type="similarity">
    <text evidence="3">Belongs to the pex2/pex10/pex12 family.</text>
</comment>
<dbReference type="OrthoDB" id="1701437at2759"/>
<keyword evidence="21" id="KW-1185">Reference proteome</keyword>